<protein>
    <submittedName>
        <fullName evidence="3">Collagen-like protein</fullName>
    </submittedName>
</protein>
<keyword evidence="2" id="KW-0472">Membrane</keyword>
<keyword evidence="2" id="KW-0812">Transmembrane</keyword>
<evidence type="ECO:0000256" key="2">
    <source>
        <dbReference type="SAM" id="Phobius"/>
    </source>
</evidence>
<feature type="transmembrane region" description="Helical" evidence="2">
    <location>
        <begin position="56"/>
        <end position="76"/>
    </location>
</feature>
<feature type="compositionally biased region" description="Low complexity" evidence="1">
    <location>
        <begin position="27"/>
        <end position="44"/>
    </location>
</feature>
<reference evidence="3" key="1">
    <citation type="submission" date="2006-08" db="EMBL/GenBank/DDBJ databases">
        <title>Cloning and characterization of Indian WSSV structural genes of Penaeus monodon.</title>
        <authorList>
            <person name="Syed Musthaq S."/>
            <person name="Sahul Hameed A.S."/>
        </authorList>
    </citation>
    <scope>NUCLEOTIDE SEQUENCE</scope>
</reference>
<organismHost>
    <name type="scientific">Crustacea</name>
    <name type="common">crustaceans</name>
    <dbReference type="NCBI Taxonomy" id="6657"/>
</organismHost>
<proteinExistence type="predicted"/>
<dbReference type="EMBL" id="DQ902659">
    <property type="protein sequence ID" value="ABI74634.1"/>
    <property type="molecule type" value="Genomic_DNA"/>
</dbReference>
<name>Q09GS7_WSSV</name>
<evidence type="ECO:0000313" key="3">
    <source>
        <dbReference type="EMBL" id="ABI74634.1"/>
    </source>
</evidence>
<feature type="region of interest" description="Disordered" evidence="1">
    <location>
        <begin position="22"/>
        <end position="51"/>
    </location>
</feature>
<organism evidence="3">
    <name type="scientific">White spot syndrome virus</name>
    <name type="common">WSSV</name>
    <name type="synonym">White spot bacilliform virus</name>
    <dbReference type="NCBI Taxonomy" id="92652"/>
    <lineage>
        <taxon>Viruses</taxon>
        <taxon>Viruses incertae sedis</taxon>
        <taxon>Naldaviricetes</taxon>
        <taxon>Nimaviridae</taxon>
        <taxon>Whispovirus</taxon>
        <taxon>White spot syndrome virus</taxon>
    </lineage>
</organism>
<accession>Q09GS7</accession>
<sequence length="115" mass="12655">MAYIDQGAFGAKSVMQQQYLLPPSNRLSKQQPPLASSSLQPSSSNKPRSTSRVTDIFVVITCVVLIAAFISNSFSVTKNVVKLSKEQTEKILEKDLPDKVYKLFENLKDGTFGIG</sequence>
<evidence type="ECO:0000256" key="1">
    <source>
        <dbReference type="SAM" id="MobiDB-lite"/>
    </source>
</evidence>
<keyword evidence="2" id="KW-1133">Transmembrane helix</keyword>
<keyword evidence="3" id="KW-0176">Collagen</keyword>